<keyword evidence="5 8" id="KW-0697">Rotamase</keyword>
<keyword evidence="6 8" id="KW-0413">Isomerase</keyword>
<dbReference type="GO" id="GO:0005634">
    <property type="term" value="C:nucleus"/>
    <property type="evidence" value="ECO:0007669"/>
    <property type="project" value="TreeGrafter"/>
</dbReference>
<comment type="subcellular location">
    <subcellularLocation>
        <location evidence="2 8">Cytoplasm</location>
    </subcellularLocation>
</comment>
<dbReference type="Proteomes" id="UP000812966">
    <property type="component" value="Unassembled WGS sequence"/>
</dbReference>
<dbReference type="EMBL" id="JABELV010000124">
    <property type="protein sequence ID" value="KAG7530243.1"/>
    <property type="molecule type" value="Genomic_DNA"/>
</dbReference>
<dbReference type="GO" id="GO:0003755">
    <property type="term" value="F:peptidyl-prolyl cis-trans isomerase activity"/>
    <property type="evidence" value="ECO:0007669"/>
    <property type="project" value="UniProtKB-KW"/>
</dbReference>
<evidence type="ECO:0000313" key="11">
    <source>
        <dbReference type="Proteomes" id="UP000812966"/>
    </source>
</evidence>
<proteinExistence type="inferred from homology"/>
<dbReference type="InterPro" id="IPR004327">
    <property type="entry name" value="Phstyr_phstse_ac"/>
</dbReference>
<evidence type="ECO:0000256" key="1">
    <source>
        <dbReference type="ARBA" id="ARBA00000971"/>
    </source>
</evidence>
<evidence type="ECO:0000256" key="4">
    <source>
        <dbReference type="ARBA" id="ARBA00022490"/>
    </source>
</evidence>
<dbReference type="AlphaFoldDB" id="A0A8K0JHU6"/>
<comment type="caution">
    <text evidence="10">The sequence shown here is derived from an EMBL/GenBank/DDBJ whole genome shotgun (WGS) entry which is preliminary data.</text>
</comment>
<sequence>MTSPVPSTSTGFSRIQTDQDLADFRKSPGYLDFIGWIQRRCERVRGKRVDNWSEGCSEKIKSLLDLLSTLTRIMEETPAEHDPNQRFGNKSFRIFVKKVEEHLLSNPLQNGGLEDIAALNIDTAAKPNANADPSSLPSSSSLSSSSLLPHPESRSSFLPNAPELLRSTVLRIWLEGSAFGHSSRLDYGTGHELTFVLGLWVLVKGGYIGSGSEGEGEGEQRKQGEKGDLELEEDDLILRVFPKYLTLTNALQTKYKLEPAGSHGVWGLDDYVFLPYLFGSGQLLGVEGITPTKTLELAKSKEAVDDMWTMALRRLFEFKRGPFFEHSPLLHNLSTSFPNFNKIHSGLFKMYLEEVLNKRVVVQHLPIPNWVWEREAGR</sequence>
<organism evidence="10 11">
    <name type="scientific">Filobasidium floriforme</name>
    <dbReference type="NCBI Taxonomy" id="5210"/>
    <lineage>
        <taxon>Eukaryota</taxon>
        <taxon>Fungi</taxon>
        <taxon>Dikarya</taxon>
        <taxon>Basidiomycota</taxon>
        <taxon>Agaricomycotina</taxon>
        <taxon>Tremellomycetes</taxon>
        <taxon>Filobasidiales</taxon>
        <taxon>Filobasidiaceae</taxon>
        <taxon>Filobasidium</taxon>
    </lineage>
</organism>
<comment type="function">
    <text evidence="7">PPIases accelerate the folding of proteins. It catalyzes the cis-trans isomerization of proline imidic peptide bonds in oligopeptides. Acts as a regulatory subunit for PP2A-like phosphatases modulating their activity or substrate specificity, probably by inducing a conformational change in the catalytic subunit, a direct target of the PPIase. Can reactivate inactive phosphatase PP2A-phosphatase methylesterase complexes (PP2Ai) in presence of ATP and Mg(2+) by dissociating the inactive form from the complex.</text>
</comment>
<feature type="region of interest" description="Disordered" evidence="9">
    <location>
        <begin position="128"/>
        <end position="155"/>
    </location>
</feature>
<dbReference type="SUPFAM" id="SSF140984">
    <property type="entry name" value="PTPA-like"/>
    <property type="match status" value="2"/>
</dbReference>
<dbReference type="GO" id="GO:0005737">
    <property type="term" value="C:cytoplasm"/>
    <property type="evidence" value="ECO:0007669"/>
    <property type="project" value="UniProtKB-SubCell"/>
</dbReference>
<gene>
    <name evidence="10" type="ORF">FFLO_05173</name>
</gene>
<comment type="similarity">
    <text evidence="3 8">Belongs to the PTPA-type PPIase family.</text>
</comment>
<evidence type="ECO:0000256" key="3">
    <source>
        <dbReference type="ARBA" id="ARBA00011019"/>
    </source>
</evidence>
<comment type="catalytic activity">
    <reaction evidence="1 8">
        <text>[protein]-peptidylproline (omega=180) = [protein]-peptidylproline (omega=0)</text>
        <dbReference type="Rhea" id="RHEA:16237"/>
        <dbReference type="Rhea" id="RHEA-COMP:10747"/>
        <dbReference type="Rhea" id="RHEA-COMP:10748"/>
        <dbReference type="ChEBI" id="CHEBI:83833"/>
        <dbReference type="ChEBI" id="CHEBI:83834"/>
        <dbReference type="EC" id="5.2.1.8"/>
    </reaction>
</comment>
<dbReference type="GO" id="GO:0008160">
    <property type="term" value="F:protein tyrosine phosphatase activator activity"/>
    <property type="evidence" value="ECO:0007669"/>
    <property type="project" value="TreeGrafter"/>
</dbReference>
<evidence type="ECO:0000256" key="2">
    <source>
        <dbReference type="ARBA" id="ARBA00004496"/>
    </source>
</evidence>
<name>A0A8K0JHU6_9TREE</name>
<feature type="compositionally biased region" description="Low complexity" evidence="9">
    <location>
        <begin position="133"/>
        <end position="155"/>
    </location>
</feature>
<dbReference type="GO" id="GO:0007052">
    <property type="term" value="P:mitotic spindle organization"/>
    <property type="evidence" value="ECO:0007669"/>
    <property type="project" value="TreeGrafter"/>
</dbReference>
<accession>A0A8K0JHU6</accession>
<dbReference type="PANTHER" id="PTHR10012">
    <property type="entry name" value="SERINE/THREONINE-PROTEIN PHOSPHATASE 2A REGULATORY SUBUNIT B"/>
    <property type="match status" value="1"/>
</dbReference>
<dbReference type="EC" id="5.2.1.8" evidence="8"/>
<dbReference type="GO" id="GO:0000159">
    <property type="term" value="C:protein phosphatase type 2A complex"/>
    <property type="evidence" value="ECO:0007669"/>
    <property type="project" value="TreeGrafter"/>
</dbReference>
<evidence type="ECO:0000256" key="8">
    <source>
        <dbReference type="RuleBase" id="RU361210"/>
    </source>
</evidence>
<dbReference type="PANTHER" id="PTHR10012:SF5">
    <property type="entry name" value="SERINE_THREONINE-PROTEIN PHOSPHATASE 2A ACTIVATOR 2"/>
    <property type="match status" value="1"/>
</dbReference>
<protein>
    <recommendedName>
        <fullName evidence="8">Serine/threonine-protein phosphatase 2A activator</fullName>
        <ecNumber evidence="8">5.2.1.8</ecNumber>
    </recommendedName>
    <alternativeName>
        <fullName evidence="8">Phosphotyrosyl phosphatase activator</fullName>
    </alternativeName>
</protein>
<evidence type="ECO:0000313" key="10">
    <source>
        <dbReference type="EMBL" id="KAG7530243.1"/>
    </source>
</evidence>
<keyword evidence="4 8" id="KW-0963">Cytoplasm</keyword>
<evidence type="ECO:0000256" key="6">
    <source>
        <dbReference type="ARBA" id="ARBA00023235"/>
    </source>
</evidence>
<dbReference type="Gene3D" id="1.20.120.1150">
    <property type="match status" value="1"/>
</dbReference>
<evidence type="ECO:0000256" key="5">
    <source>
        <dbReference type="ARBA" id="ARBA00023110"/>
    </source>
</evidence>
<evidence type="ECO:0000256" key="7">
    <source>
        <dbReference type="ARBA" id="ARBA00025287"/>
    </source>
</evidence>
<dbReference type="InterPro" id="IPR037218">
    <property type="entry name" value="PTPA_sf"/>
</dbReference>
<dbReference type="PIRSF" id="PIRSF016325">
    <property type="entry name" value="Phstyr_phstse_ac"/>
    <property type="match status" value="1"/>
</dbReference>
<dbReference type="InterPro" id="IPR043170">
    <property type="entry name" value="PTPA_C_lid"/>
</dbReference>
<reference evidence="10" key="1">
    <citation type="submission" date="2020-04" db="EMBL/GenBank/DDBJ databases">
        <title>Analysis of mating type loci in Filobasidium floriforme.</title>
        <authorList>
            <person name="Nowrousian M."/>
        </authorList>
    </citation>
    <scope>NUCLEOTIDE SEQUENCE</scope>
    <source>
        <strain evidence="10">CBS 6242</strain>
    </source>
</reference>
<keyword evidence="11" id="KW-1185">Reference proteome</keyword>
<evidence type="ECO:0000256" key="9">
    <source>
        <dbReference type="SAM" id="MobiDB-lite"/>
    </source>
</evidence>
<dbReference type="Pfam" id="PF03095">
    <property type="entry name" value="PTPA"/>
    <property type="match status" value="2"/>
</dbReference>